<evidence type="ECO:0000313" key="21">
    <source>
        <dbReference type="EMBL" id="CAK9077839.1"/>
    </source>
</evidence>
<protein>
    <recommendedName>
        <fullName evidence="4">biotin carboxylase</fullName>
        <ecNumber evidence="4">6.3.4.14</ecNumber>
    </recommendedName>
</protein>
<keyword evidence="13" id="KW-0275">Fatty acid biosynthesis</keyword>
<reference evidence="21 22" key="1">
    <citation type="submission" date="2024-02" db="EMBL/GenBank/DDBJ databases">
        <authorList>
            <person name="Chen Y."/>
            <person name="Shah S."/>
            <person name="Dougan E. K."/>
            <person name="Thang M."/>
            <person name="Chan C."/>
        </authorList>
    </citation>
    <scope>NUCLEOTIDE SEQUENCE [LARGE SCALE GENOMIC DNA]</scope>
</reference>
<evidence type="ECO:0000313" key="22">
    <source>
        <dbReference type="Proteomes" id="UP001642464"/>
    </source>
</evidence>
<dbReference type="PRINTS" id="PR01071">
    <property type="entry name" value="ACOABIOTINCC"/>
</dbReference>
<keyword evidence="22" id="KW-1185">Reference proteome</keyword>
<dbReference type="InterPro" id="IPR011054">
    <property type="entry name" value="Rudment_hybrid_motif"/>
</dbReference>
<keyword evidence="14" id="KW-0092">Biotin</keyword>
<evidence type="ECO:0000259" key="18">
    <source>
        <dbReference type="PROSITE" id="PS50968"/>
    </source>
</evidence>
<evidence type="ECO:0000256" key="3">
    <source>
        <dbReference type="ARBA" id="ARBA00005194"/>
    </source>
</evidence>
<dbReference type="Pfam" id="PF00364">
    <property type="entry name" value="Biotin_lipoyl"/>
    <property type="match status" value="1"/>
</dbReference>
<organism evidence="21 22">
    <name type="scientific">Durusdinium trenchii</name>
    <dbReference type="NCBI Taxonomy" id="1381693"/>
    <lineage>
        <taxon>Eukaryota</taxon>
        <taxon>Sar</taxon>
        <taxon>Alveolata</taxon>
        <taxon>Dinophyceae</taxon>
        <taxon>Suessiales</taxon>
        <taxon>Symbiodiniaceae</taxon>
        <taxon>Durusdinium</taxon>
    </lineage>
</organism>
<dbReference type="PANTHER" id="PTHR48095:SF2">
    <property type="entry name" value="BIOTIN CARBOXYLASE, CHLOROPLASTIC"/>
    <property type="match status" value="1"/>
</dbReference>
<comment type="caution">
    <text evidence="21">The sequence shown here is derived from an EMBL/GenBank/DDBJ whole genome shotgun (WGS) entry which is preliminary data.</text>
</comment>
<dbReference type="SMART" id="SM00878">
    <property type="entry name" value="Biotin_carb_C"/>
    <property type="match status" value="1"/>
</dbReference>
<dbReference type="Pfam" id="PF02785">
    <property type="entry name" value="Biotin_carb_C"/>
    <property type="match status" value="1"/>
</dbReference>
<dbReference type="NCBIfam" id="TIGR00514">
    <property type="entry name" value="accC"/>
    <property type="match status" value="1"/>
</dbReference>
<dbReference type="Gene3D" id="3.30.470.20">
    <property type="entry name" value="ATP-grasp fold, B domain"/>
    <property type="match status" value="1"/>
</dbReference>
<evidence type="ECO:0000256" key="5">
    <source>
        <dbReference type="ARBA" id="ARBA00022516"/>
    </source>
</evidence>
<dbReference type="CDD" id="cd06850">
    <property type="entry name" value="biotinyl_domain"/>
    <property type="match status" value="1"/>
</dbReference>
<comment type="catalytic activity">
    <reaction evidence="15">
        <text>N(6)-biotinyl-L-lysyl-[protein] + hydrogencarbonate + ATP = N(6)-carboxybiotinyl-L-lysyl-[protein] + ADP + phosphate + H(+)</text>
        <dbReference type="Rhea" id="RHEA:13501"/>
        <dbReference type="Rhea" id="RHEA-COMP:10505"/>
        <dbReference type="Rhea" id="RHEA-COMP:10506"/>
        <dbReference type="ChEBI" id="CHEBI:15378"/>
        <dbReference type="ChEBI" id="CHEBI:17544"/>
        <dbReference type="ChEBI" id="CHEBI:30616"/>
        <dbReference type="ChEBI" id="CHEBI:43474"/>
        <dbReference type="ChEBI" id="CHEBI:83144"/>
        <dbReference type="ChEBI" id="CHEBI:83145"/>
        <dbReference type="ChEBI" id="CHEBI:456216"/>
        <dbReference type="EC" id="6.3.4.14"/>
    </reaction>
</comment>
<evidence type="ECO:0000256" key="17">
    <source>
        <dbReference type="SAM" id="MobiDB-lite"/>
    </source>
</evidence>
<feature type="compositionally biased region" description="Low complexity" evidence="17">
    <location>
        <begin position="68"/>
        <end position="82"/>
    </location>
</feature>
<dbReference type="Pfam" id="PF00289">
    <property type="entry name" value="Biotin_carb_N"/>
    <property type="match status" value="1"/>
</dbReference>
<evidence type="ECO:0000256" key="11">
    <source>
        <dbReference type="ARBA" id="ARBA00022842"/>
    </source>
</evidence>
<proteinExistence type="predicted"/>
<evidence type="ECO:0000256" key="15">
    <source>
        <dbReference type="ARBA" id="ARBA00048600"/>
    </source>
</evidence>
<dbReference type="SUPFAM" id="SSF51246">
    <property type="entry name" value="Rudiment single hybrid motif"/>
    <property type="match status" value="1"/>
</dbReference>
<dbReference type="InterPro" id="IPR001882">
    <property type="entry name" value="Biotin_BS"/>
</dbReference>
<keyword evidence="11" id="KW-0460">Magnesium</keyword>
<name>A0ABP0PS99_9DINO</name>
<evidence type="ECO:0000256" key="10">
    <source>
        <dbReference type="ARBA" id="ARBA00022840"/>
    </source>
</evidence>
<dbReference type="InterPro" id="IPR016185">
    <property type="entry name" value="PreATP-grasp_dom_sf"/>
</dbReference>
<evidence type="ECO:0000256" key="12">
    <source>
        <dbReference type="ARBA" id="ARBA00023098"/>
    </source>
</evidence>
<keyword evidence="6" id="KW-0436">Ligase</keyword>
<dbReference type="PROSITE" id="PS50975">
    <property type="entry name" value="ATP_GRASP"/>
    <property type="match status" value="1"/>
</dbReference>
<evidence type="ECO:0000256" key="14">
    <source>
        <dbReference type="ARBA" id="ARBA00023267"/>
    </source>
</evidence>
<keyword evidence="8 16" id="KW-0547">Nucleotide-binding</keyword>
<keyword evidence="12" id="KW-0443">Lipid metabolism</keyword>
<sequence length="621" mass="66785">MTAKDDGEKPSSEQRLIRELAELLNDTGLSEIEIEKSGLKIRVARSVSMAASVAPAQFAPPVAPPLPAASAAPAPASDGTADPAKHPGAVKSPMVGTAYRSPDPKAAPFIDVGARVQQGDTLLIIEAMKTMNQIPAPRAGTVTAILFENGQPVEFGDGYVSRNRAGPNGDGPKKDMFDKVLIANRGEIALRIQRACKELGIATVAVHSTADADAMHVRLADESVCIGSAPASDSYLNIPRLLAACEITGADAVHPGYGFLSENARFAEILEEHSITFIGPTSEHIRIMGDKITAKETAKKLGIPVVPGSEGAVNSEAQAMKVAKGMGFPVLIKATAGGGGRGMKVAHSAADLGLALATARSEAKAAFGNDSVYVEKYLQKPRHIEIQVFGDGRGNAVHLGERDCSLQRRHQKVLEESPSPALNAEARERIGEVCANAMREIKYRGAGTVEFLYEDGAFYFIEMNTRLQVEHPVTEQITGIDLVLEQIRVAAGGQLSFRQDDITFSGHAIECRINAENPETFRPSPGQITYWHPPGGLGVRVDSGVYQGYRIPPFYDSLIGKLIVHGKNRNECLMRLRRALSEFVIDGIETTIPLFNDLVRQSDIANGLYDIHWLEKYLGKT</sequence>
<dbReference type="NCBIfam" id="NF006367">
    <property type="entry name" value="PRK08591.1"/>
    <property type="match status" value="1"/>
</dbReference>
<dbReference type="PROSITE" id="PS00188">
    <property type="entry name" value="BIOTIN"/>
    <property type="match status" value="1"/>
</dbReference>
<evidence type="ECO:0000256" key="16">
    <source>
        <dbReference type="PROSITE-ProRule" id="PRU00409"/>
    </source>
</evidence>
<keyword evidence="10 16" id="KW-0067">ATP-binding</keyword>
<evidence type="ECO:0000256" key="8">
    <source>
        <dbReference type="ARBA" id="ARBA00022741"/>
    </source>
</evidence>
<gene>
    <name evidence="21" type="ORF">SCF082_LOCUS37310</name>
</gene>
<evidence type="ECO:0000256" key="2">
    <source>
        <dbReference type="ARBA" id="ARBA00003761"/>
    </source>
</evidence>
<evidence type="ECO:0000256" key="13">
    <source>
        <dbReference type="ARBA" id="ARBA00023160"/>
    </source>
</evidence>
<comment type="function">
    <text evidence="2">This protein is a component of the acetyl coenzyme A carboxylase complex; first, biotin carboxylase catalyzes the carboxylation of the carrier protein and then the transcarboxylase transfers the carboxyl group to form malonyl-CoA.</text>
</comment>
<dbReference type="NCBIfam" id="TIGR00531">
    <property type="entry name" value="BCCP"/>
    <property type="match status" value="1"/>
</dbReference>
<dbReference type="Proteomes" id="UP001642464">
    <property type="component" value="Unassembled WGS sequence"/>
</dbReference>
<dbReference type="Gene3D" id="2.40.50.100">
    <property type="match status" value="1"/>
</dbReference>
<dbReference type="SUPFAM" id="SSF56059">
    <property type="entry name" value="Glutathione synthetase ATP-binding domain-like"/>
    <property type="match status" value="1"/>
</dbReference>
<dbReference type="PANTHER" id="PTHR48095">
    <property type="entry name" value="PYRUVATE CARBOXYLASE SUBUNIT A"/>
    <property type="match status" value="1"/>
</dbReference>
<dbReference type="SUPFAM" id="SSF52440">
    <property type="entry name" value="PreATP-grasp domain"/>
    <property type="match status" value="1"/>
</dbReference>
<dbReference type="InterPro" id="IPR004549">
    <property type="entry name" value="Acetyl_CoA_COase_biotin_COase"/>
</dbReference>
<dbReference type="PROSITE" id="PS50968">
    <property type="entry name" value="BIOTINYL_LIPOYL"/>
    <property type="match status" value="1"/>
</dbReference>
<evidence type="ECO:0000256" key="7">
    <source>
        <dbReference type="ARBA" id="ARBA00022723"/>
    </source>
</evidence>
<dbReference type="InterPro" id="IPR011053">
    <property type="entry name" value="Single_hybrid_motif"/>
</dbReference>
<dbReference type="EC" id="6.3.4.14" evidence="4"/>
<feature type="domain" description="Biotin carboxylation" evidence="20">
    <location>
        <begin position="176"/>
        <end position="619"/>
    </location>
</feature>
<comment type="cofactor">
    <cofactor evidence="1">
        <name>biotin</name>
        <dbReference type="ChEBI" id="CHEBI:57586"/>
    </cofactor>
</comment>
<dbReference type="SUPFAM" id="SSF51230">
    <property type="entry name" value="Single hybrid motif"/>
    <property type="match status" value="1"/>
</dbReference>
<keyword evidence="9" id="KW-0276">Fatty acid metabolism</keyword>
<dbReference type="EMBL" id="CAXAMM010037891">
    <property type="protein sequence ID" value="CAK9077839.1"/>
    <property type="molecule type" value="Genomic_DNA"/>
</dbReference>
<dbReference type="Gene3D" id="3.30.1490.20">
    <property type="entry name" value="ATP-grasp fold, A domain"/>
    <property type="match status" value="1"/>
</dbReference>
<dbReference type="InterPro" id="IPR005482">
    <property type="entry name" value="Biotin_COase_C"/>
</dbReference>
<dbReference type="InterPro" id="IPR011764">
    <property type="entry name" value="Biotin_carboxylation_dom"/>
</dbReference>
<evidence type="ECO:0000256" key="4">
    <source>
        <dbReference type="ARBA" id="ARBA00013263"/>
    </source>
</evidence>
<dbReference type="InterPro" id="IPR005481">
    <property type="entry name" value="BC-like_N"/>
</dbReference>
<evidence type="ECO:0000259" key="20">
    <source>
        <dbReference type="PROSITE" id="PS50979"/>
    </source>
</evidence>
<evidence type="ECO:0000256" key="6">
    <source>
        <dbReference type="ARBA" id="ARBA00022598"/>
    </source>
</evidence>
<dbReference type="PROSITE" id="PS00867">
    <property type="entry name" value="CPSASE_2"/>
    <property type="match status" value="1"/>
</dbReference>
<evidence type="ECO:0000259" key="19">
    <source>
        <dbReference type="PROSITE" id="PS50975"/>
    </source>
</evidence>
<dbReference type="PROSITE" id="PS00866">
    <property type="entry name" value="CPSASE_1"/>
    <property type="match status" value="1"/>
</dbReference>
<keyword evidence="7" id="KW-0479">Metal-binding</keyword>
<dbReference type="InterPro" id="IPR000089">
    <property type="entry name" value="Biotin_lipoyl"/>
</dbReference>
<evidence type="ECO:0000256" key="9">
    <source>
        <dbReference type="ARBA" id="ARBA00022832"/>
    </source>
</evidence>
<dbReference type="InterPro" id="IPR051602">
    <property type="entry name" value="ACC_Biotin_Carboxylase"/>
</dbReference>
<feature type="domain" description="ATP-grasp" evidence="19">
    <location>
        <begin position="295"/>
        <end position="491"/>
    </location>
</feature>
<accession>A0ABP0PS99</accession>
<dbReference type="InterPro" id="IPR013815">
    <property type="entry name" value="ATP_grasp_subdomain_1"/>
</dbReference>
<feature type="region of interest" description="Disordered" evidence="17">
    <location>
        <begin position="66"/>
        <end position="89"/>
    </location>
</feature>
<dbReference type="PROSITE" id="PS50979">
    <property type="entry name" value="BC"/>
    <property type="match status" value="1"/>
</dbReference>
<feature type="domain" description="Lipoyl-binding" evidence="18">
    <location>
        <begin position="87"/>
        <end position="164"/>
    </location>
</feature>
<dbReference type="InterPro" id="IPR011761">
    <property type="entry name" value="ATP-grasp"/>
</dbReference>
<evidence type="ECO:0000256" key="1">
    <source>
        <dbReference type="ARBA" id="ARBA00001953"/>
    </source>
</evidence>
<dbReference type="Gene3D" id="3.40.50.20">
    <property type="match status" value="1"/>
</dbReference>
<keyword evidence="5" id="KW-0444">Lipid biosynthesis</keyword>
<dbReference type="InterPro" id="IPR001249">
    <property type="entry name" value="AcCoA_biotinCC"/>
</dbReference>
<dbReference type="InterPro" id="IPR005479">
    <property type="entry name" value="CPAse_ATP-bd"/>
</dbReference>
<comment type="pathway">
    <text evidence="3">Lipid metabolism; fatty acid biosynthesis.</text>
</comment>
<dbReference type="Pfam" id="PF02786">
    <property type="entry name" value="CPSase_L_D2"/>
    <property type="match status" value="1"/>
</dbReference>